<dbReference type="PANTHER" id="PTHR12121">
    <property type="entry name" value="CARBON CATABOLITE REPRESSOR PROTEIN 4"/>
    <property type="match status" value="1"/>
</dbReference>
<dbReference type="SUPFAM" id="SSF56219">
    <property type="entry name" value="DNase I-like"/>
    <property type="match status" value="1"/>
</dbReference>
<dbReference type="Proteomes" id="UP000233524">
    <property type="component" value="Unassembled WGS sequence"/>
</dbReference>
<reference evidence="3 4" key="1">
    <citation type="journal article" date="2017" name="G3 (Bethesda)">
        <title>First Draft Genome Sequence of the Pathogenic Fungus Lomentospora prolificans (Formerly Scedosporium prolificans).</title>
        <authorList>
            <person name="Luo R."/>
            <person name="Zimin A."/>
            <person name="Workman R."/>
            <person name="Fan Y."/>
            <person name="Pertea G."/>
            <person name="Grossman N."/>
            <person name="Wear M.P."/>
            <person name="Jia B."/>
            <person name="Miller H."/>
            <person name="Casadevall A."/>
            <person name="Timp W."/>
            <person name="Zhang S.X."/>
            <person name="Salzberg S.L."/>
        </authorList>
    </citation>
    <scope>NUCLEOTIDE SEQUENCE [LARGE SCALE GENOMIC DNA]</scope>
    <source>
        <strain evidence="3 4">JHH-5317</strain>
    </source>
</reference>
<dbReference type="OrthoDB" id="276515at2759"/>
<dbReference type="Gene3D" id="3.60.10.10">
    <property type="entry name" value="Endonuclease/exonuclease/phosphatase"/>
    <property type="match status" value="1"/>
</dbReference>
<dbReference type="CDD" id="cd09083">
    <property type="entry name" value="EEP-1"/>
    <property type="match status" value="1"/>
</dbReference>
<dbReference type="PANTHER" id="PTHR12121:SF36">
    <property type="entry name" value="ENDONUCLEASE_EXONUCLEASE_PHOSPHATASE DOMAIN-CONTAINING PROTEIN"/>
    <property type="match status" value="1"/>
</dbReference>
<dbReference type="InterPro" id="IPR005135">
    <property type="entry name" value="Endo/exonuclease/phosphatase"/>
</dbReference>
<feature type="chain" id="PRO_5014678283" description="Endonuclease/exonuclease/phosphatase domain-containing protein" evidence="1">
    <location>
        <begin position="19"/>
        <end position="300"/>
    </location>
</feature>
<evidence type="ECO:0000256" key="1">
    <source>
        <dbReference type="SAM" id="SignalP"/>
    </source>
</evidence>
<feature type="domain" description="Endonuclease/exonuclease/phosphatase" evidence="2">
    <location>
        <begin position="66"/>
        <end position="289"/>
    </location>
</feature>
<evidence type="ECO:0000259" key="2">
    <source>
        <dbReference type="Pfam" id="PF03372"/>
    </source>
</evidence>
<evidence type="ECO:0000313" key="4">
    <source>
        <dbReference type="Proteomes" id="UP000233524"/>
    </source>
</evidence>
<name>A0A2N3NKN2_9PEZI</name>
<sequence length="300" mass="32720">MLSKSFLASLALAGGAAAATVSSRLPLRIVSYNIRQAVSVAGTGEELWSVRSPLLVNQVQEIAAGAPEGGATIIGMQEVVHVQLTDIKAGLGENWDHIGVAREDGFESGEYSPIIYQTDVLKLLYNETTWLSETPDIPSKGWDAAYTRISTIGVFEHIETGKRWIAANTHLDNEGVVARAEGVKLVTARVKALQETWGPLGVSLTGDFNSPPGGEAYEALSTGSYFEELYNMNACVKEGPYETYTGFTPTTNQTRIDFIWLGPKNETRWKVDKYAVLDNIEHGIYISDHRAVVGDVRLRA</sequence>
<comment type="caution">
    <text evidence="3">The sequence shown here is derived from an EMBL/GenBank/DDBJ whole genome shotgun (WGS) entry which is preliminary data.</text>
</comment>
<feature type="signal peptide" evidence="1">
    <location>
        <begin position="1"/>
        <end position="18"/>
    </location>
</feature>
<dbReference type="InterPro" id="IPR050410">
    <property type="entry name" value="CCR4/nocturin_mRNA_transcr"/>
</dbReference>
<dbReference type="EMBL" id="NLAX01000002">
    <property type="protein sequence ID" value="PKS12990.1"/>
    <property type="molecule type" value="Genomic_DNA"/>
</dbReference>
<gene>
    <name evidence="3" type="ORF">jhhlp_000331</name>
</gene>
<proteinExistence type="predicted"/>
<dbReference type="GO" id="GO:0000175">
    <property type="term" value="F:3'-5'-RNA exonuclease activity"/>
    <property type="evidence" value="ECO:0007669"/>
    <property type="project" value="TreeGrafter"/>
</dbReference>
<dbReference type="AlphaFoldDB" id="A0A2N3NKN2"/>
<protein>
    <recommendedName>
        <fullName evidence="2">Endonuclease/exonuclease/phosphatase domain-containing protein</fullName>
    </recommendedName>
</protein>
<keyword evidence="1" id="KW-0732">Signal</keyword>
<dbReference type="InParanoid" id="A0A2N3NKN2"/>
<keyword evidence="4" id="KW-1185">Reference proteome</keyword>
<accession>A0A2N3NKN2</accession>
<dbReference type="Pfam" id="PF03372">
    <property type="entry name" value="Exo_endo_phos"/>
    <property type="match status" value="1"/>
</dbReference>
<dbReference type="InterPro" id="IPR036691">
    <property type="entry name" value="Endo/exonu/phosph_ase_sf"/>
</dbReference>
<evidence type="ECO:0000313" key="3">
    <source>
        <dbReference type="EMBL" id="PKS12990.1"/>
    </source>
</evidence>
<organism evidence="3 4">
    <name type="scientific">Lomentospora prolificans</name>
    <dbReference type="NCBI Taxonomy" id="41688"/>
    <lineage>
        <taxon>Eukaryota</taxon>
        <taxon>Fungi</taxon>
        <taxon>Dikarya</taxon>
        <taxon>Ascomycota</taxon>
        <taxon>Pezizomycotina</taxon>
        <taxon>Sordariomycetes</taxon>
        <taxon>Hypocreomycetidae</taxon>
        <taxon>Microascales</taxon>
        <taxon>Microascaceae</taxon>
        <taxon>Lomentospora</taxon>
    </lineage>
</organism>
<dbReference type="STRING" id="41688.A0A2N3NKN2"/>
<dbReference type="VEuPathDB" id="FungiDB:jhhlp_000331"/>